<dbReference type="Pfam" id="PF10604">
    <property type="entry name" value="Polyketide_cyc2"/>
    <property type="match status" value="1"/>
</dbReference>
<gene>
    <name evidence="1" type="ORF">CRH09_19090</name>
</gene>
<organism evidence="1 2">
    <name type="scientific">Nocardia terpenica</name>
    <dbReference type="NCBI Taxonomy" id="455432"/>
    <lineage>
        <taxon>Bacteria</taxon>
        <taxon>Bacillati</taxon>
        <taxon>Actinomycetota</taxon>
        <taxon>Actinomycetes</taxon>
        <taxon>Mycobacteriales</taxon>
        <taxon>Nocardiaceae</taxon>
        <taxon>Nocardia</taxon>
    </lineage>
</organism>
<name>A0A291RLK7_9NOCA</name>
<evidence type="ECO:0000313" key="2">
    <source>
        <dbReference type="Proteomes" id="UP000221961"/>
    </source>
</evidence>
<dbReference type="AlphaFoldDB" id="A0A291RLK7"/>
<reference evidence="1 2" key="1">
    <citation type="submission" date="2017-10" db="EMBL/GenBank/DDBJ databases">
        <title>Comparative genomics between pathogenic Norcardia.</title>
        <authorList>
            <person name="Zeng L."/>
        </authorList>
    </citation>
    <scope>NUCLEOTIDE SEQUENCE [LARGE SCALE GENOMIC DNA]</scope>
    <source>
        <strain evidence="1 2">NC_YFY_NT001</strain>
    </source>
</reference>
<sequence>MYFETSVAIAAPAPTVWDVLTDIETWPQWTGSATRVRRLDGGPLRIGSRARLHQPRLLPAVWTVVDLTPTTFTWTAHAPGAATVAYHDLSPHPDGSTTVRLAIDQTGALAPLLAPLLGALTRRYLHLEAQGLKYRAEDLARSR</sequence>
<dbReference type="KEGG" id="ntp:CRH09_19090"/>
<evidence type="ECO:0000313" key="1">
    <source>
        <dbReference type="EMBL" id="ATL67982.1"/>
    </source>
</evidence>
<dbReference type="Proteomes" id="UP000221961">
    <property type="component" value="Chromosome"/>
</dbReference>
<accession>A0A291RLK7</accession>
<dbReference type="InterPro" id="IPR023393">
    <property type="entry name" value="START-like_dom_sf"/>
</dbReference>
<dbReference type="EMBL" id="CP023778">
    <property type="protein sequence ID" value="ATL67982.1"/>
    <property type="molecule type" value="Genomic_DNA"/>
</dbReference>
<protein>
    <submittedName>
        <fullName evidence="1">Polyketide cyclase</fullName>
    </submittedName>
</protein>
<dbReference type="InterPro" id="IPR019587">
    <property type="entry name" value="Polyketide_cyclase/dehydratase"/>
</dbReference>
<dbReference type="SUPFAM" id="SSF55961">
    <property type="entry name" value="Bet v1-like"/>
    <property type="match status" value="1"/>
</dbReference>
<dbReference type="RefSeq" id="WP_098695086.1">
    <property type="nucleotide sequence ID" value="NZ_CP023778.1"/>
</dbReference>
<dbReference type="GeneID" id="88359471"/>
<proteinExistence type="predicted"/>
<dbReference type="Gene3D" id="3.30.530.20">
    <property type="match status" value="1"/>
</dbReference>